<organism evidence="2 3">
    <name type="scientific">Candidatus Phaeomarinibacter ectocarpi</name>
    <dbReference type="NCBI Taxonomy" id="1458461"/>
    <lineage>
        <taxon>Bacteria</taxon>
        <taxon>Pseudomonadati</taxon>
        <taxon>Pseudomonadota</taxon>
        <taxon>Alphaproteobacteria</taxon>
        <taxon>Hyphomicrobiales</taxon>
        <taxon>Parvibaculaceae</taxon>
        <taxon>Candidatus Phaeomarinibacter</taxon>
    </lineage>
</organism>
<evidence type="ECO:0000256" key="1">
    <source>
        <dbReference type="SAM" id="Phobius"/>
    </source>
</evidence>
<dbReference type="Proteomes" id="UP000032160">
    <property type="component" value="Chromosome I"/>
</dbReference>
<evidence type="ECO:0000313" key="3">
    <source>
        <dbReference type="Proteomes" id="UP000032160"/>
    </source>
</evidence>
<feature type="transmembrane region" description="Helical" evidence="1">
    <location>
        <begin position="79"/>
        <end position="96"/>
    </location>
</feature>
<keyword evidence="1" id="KW-0812">Transmembrane</keyword>
<evidence type="ECO:0000313" key="2">
    <source>
        <dbReference type="EMBL" id="CDO59921.1"/>
    </source>
</evidence>
<keyword evidence="1" id="KW-0472">Membrane</keyword>
<keyword evidence="3" id="KW-1185">Reference proteome</keyword>
<dbReference type="AlphaFoldDB" id="X5MNA0"/>
<proteinExistence type="predicted"/>
<dbReference type="KEGG" id="pect:BN1012_Phect1707"/>
<protein>
    <submittedName>
        <fullName evidence="2">Uncharacterized protein</fullName>
    </submittedName>
</protein>
<accession>X5MNA0</accession>
<dbReference type="OrthoDB" id="8449222at2"/>
<dbReference type="RefSeq" id="WP_043948080.1">
    <property type="nucleotide sequence ID" value="NZ_HG966617.1"/>
</dbReference>
<reference evidence="2 3" key="1">
    <citation type="journal article" date="2014" name="Front. Genet.">
        <title>Genome and metabolic network of "Candidatus Phaeomarinobacter ectocarpi" Ec32, a new candidate genus of Alphaproteobacteria frequently associated with brown algae.</title>
        <authorList>
            <person name="Dittami S.M."/>
            <person name="Barbeyron T."/>
            <person name="Boyen C."/>
            <person name="Cambefort J."/>
            <person name="Collet G."/>
            <person name="Delage L."/>
            <person name="Gobet A."/>
            <person name="Groisillier A."/>
            <person name="Leblanc C."/>
            <person name="Michel G."/>
            <person name="Scornet D."/>
            <person name="Siegel A."/>
            <person name="Tapia J.E."/>
            <person name="Tonon T."/>
        </authorList>
    </citation>
    <scope>NUCLEOTIDE SEQUENCE [LARGE SCALE GENOMIC DNA]</scope>
    <source>
        <strain evidence="2 3">Ec32</strain>
    </source>
</reference>
<gene>
    <name evidence="2" type="ORF">BN1012_Phect1707</name>
</gene>
<name>X5MNA0_9HYPH</name>
<dbReference type="HOGENOM" id="CLU_2286369_0_0_5"/>
<keyword evidence="1" id="KW-1133">Transmembrane helix</keyword>
<dbReference type="EMBL" id="HG966617">
    <property type="protein sequence ID" value="CDO59921.1"/>
    <property type="molecule type" value="Genomic_DNA"/>
</dbReference>
<sequence length="101" mass="10694">MVIFRLLGLVLIAGALMVFGADVLRSLESGEVGINSFAEVWALLDGRLGATSLESFKAWAEVTLPPAAWDPGVVSVLSYPAWAVLGVLGIIIALIFRPRNG</sequence>